<evidence type="ECO:0000313" key="2">
    <source>
        <dbReference type="EMBL" id="KAA1075586.1"/>
    </source>
</evidence>
<accession>A0A5B0MHR3</accession>
<proteinExistence type="predicted"/>
<feature type="region of interest" description="Disordered" evidence="1">
    <location>
        <begin position="132"/>
        <end position="260"/>
    </location>
</feature>
<feature type="compositionally biased region" description="Low complexity" evidence="1">
    <location>
        <begin position="151"/>
        <end position="166"/>
    </location>
</feature>
<comment type="caution">
    <text evidence="2">The sequence shown here is derived from an EMBL/GenBank/DDBJ whole genome shotgun (WGS) entry which is preliminary data.</text>
</comment>
<sequence>MTKGAAYERFAIYMNDQTHKRLHLDGKLLRQRMEAYKKKFVAAKKWADNTGAGIEEGDNNVSIDDLLETKCPCYKQMSALFGEKPNVTPAAQYKSQEGMPLYDQPGDNGDLEMFYAGWDATQEVLDHSNVEQQSPGTVFSGREAIGNQDNQTSPQASQQPSPTLASLSGLPLADCPTLNPDTQINPAPSSDKSPAAPNSRLGSSRPRRTMASMLGDLQASIARDEDDESDDDQPSGSAAPRGRSINPRPKEGNKQPKGKIDCCGCLWIFV</sequence>
<gene>
    <name evidence="2" type="ORF">PGTUg99_027918</name>
</gene>
<name>A0A5B0MHR3_PUCGR</name>
<feature type="compositionally biased region" description="Acidic residues" evidence="1">
    <location>
        <begin position="224"/>
        <end position="233"/>
    </location>
</feature>
<organism evidence="2 3">
    <name type="scientific">Puccinia graminis f. sp. tritici</name>
    <dbReference type="NCBI Taxonomy" id="56615"/>
    <lineage>
        <taxon>Eukaryota</taxon>
        <taxon>Fungi</taxon>
        <taxon>Dikarya</taxon>
        <taxon>Basidiomycota</taxon>
        <taxon>Pucciniomycotina</taxon>
        <taxon>Pucciniomycetes</taxon>
        <taxon>Pucciniales</taxon>
        <taxon>Pucciniaceae</taxon>
        <taxon>Puccinia</taxon>
    </lineage>
</organism>
<dbReference type="AlphaFoldDB" id="A0A5B0MHR3"/>
<protein>
    <submittedName>
        <fullName evidence="2">Uncharacterized protein</fullName>
    </submittedName>
</protein>
<dbReference type="PANTHER" id="PTHR33246:SF51">
    <property type="entry name" value="MYB_SANT-LIKE DOMAIN-CONTAINING PROTEIN"/>
    <property type="match status" value="1"/>
</dbReference>
<feature type="compositionally biased region" description="Basic and acidic residues" evidence="1">
    <location>
        <begin position="248"/>
        <end position="260"/>
    </location>
</feature>
<dbReference type="EMBL" id="VDEP01000472">
    <property type="protein sequence ID" value="KAA1075586.1"/>
    <property type="molecule type" value="Genomic_DNA"/>
</dbReference>
<dbReference type="PANTHER" id="PTHR33246">
    <property type="entry name" value="CCHC-TYPE DOMAIN-CONTAINING PROTEIN"/>
    <property type="match status" value="1"/>
</dbReference>
<feature type="compositionally biased region" description="Low complexity" evidence="1">
    <location>
        <begin position="186"/>
        <end position="199"/>
    </location>
</feature>
<evidence type="ECO:0000313" key="3">
    <source>
        <dbReference type="Proteomes" id="UP000325313"/>
    </source>
</evidence>
<dbReference type="Proteomes" id="UP000325313">
    <property type="component" value="Unassembled WGS sequence"/>
</dbReference>
<evidence type="ECO:0000256" key="1">
    <source>
        <dbReference type="SAM" id="MobiDB-lite"/>
    </source>
</evidence>
<reference evidence="2 3" key="1">
    <citation type="submission" date="2019-05" db="EMBL/GenBank/DDBJ databases">
        <title>Emergence of the Ug99 lineage of the wheat stem rust pathogen through somatic hybridization.</title>
        <authorList>
            <person name="Li F."/>
            <person name="Upadhyaya N.M."/>
            <person name="Sperschneider J."/>
            <person name="Matny O."/>
            <person name="Nguyen-Phuc H."/>
            <person name="Mago R."/>
            <person name="Raley C."/>
            <person name="Miller M.E."/>
            <person name="Silverstein K.A.T."/>
            <person name="Henningsen E."/>
            <person name="Hirsch C.D."/>
            <person name="Visser B."/>
            <person name="Pretorius Z.A."/>
            <person name="Steffenson B.J."/>
            <person name="Schwessinger B."/>
            <person name="Dodds P.N."/>
            <person name="Figueroa M."/>
        </authorList>
    </citation>
    <scope>NUCLEOTIDE SEQUENCE [LARGE SCALE GENOMIC DNA]</scope>
    <source>
        <strain evidence="2 3">Ug99</strain>
    </source>
</reference>